<dbReference type="EMBL" id="QYUL01000002">
    <property type="protein sequence ID" value="RJF82089.1"/>
    <property type="molecule type" value="Genomic_DNA"/>
</dbReference>
<feature type="domain" description="Response regulatory" evidence="3">
    <location>
        <begin position="10"/>
        <end position="128"/>
    </location>
</feature>
<keyword evidence="5" id="KW-1185">Reference proteome</keyword>
<dbReference type="InterPro" id="IPR050595">
    <property type="entry name" value="Bact_response_regulator"/>
</dbReference>
<dbReference type="Gene3D" id="3.40.50.2300">
    <property type="match status" value="1"/>
</dbReference>
<gene>
    <name evidence="4" type="ORF">D3877_18670</name>
</gene>
<accession>A0A418VY40</accession>
<dbReference type="SUPFAM" id="SSF52172">
    <property type="entry name" value="CheY-like"/>
    <property type="match status" value="1"/>
</dbReference>
<dbReference type="GO" id="GO:0000160">
    <property type="term" value="P:phosphorelay signal transduction system"/>
    <property type="evidence" value="ECO:0007669"/>
    <property type="project" value="InterPro"/>
</dbReference>
<feature type="modified residue" description="4-aspartylphosphate" evidence="2">
    <location>
        <position position="63"/>
    </location>
</feature>
<dbReference type="PROSITE" id="PS50110">
    <property type="entry name" value="RESPONSE_REGULATORY"/>
    <property type="match status" value="1"/>
</dbReference>
<organism evidence="4 5">
    <name type="scientific">Azospirillum cavernae</name>
    <dbReference type="NCBI Taxonomy" id="2320860"/>
    <lineage>
        <taxon>Bacteria</taxon>
        <taxon>Pseudomonadati</taxon>
        <taxon>Pseudomonadota</taxon>
        <taxon>Alphaproteobacteria</taxon>
        <taxon>Rhodospirillales</taxon>
        <taxon>Azospirillaceae</taxon>
        <taxon>Azospirillum</taxon>
    </lineage>
</organism>
<sequence length="131" mass="13649">MTNDASPDRLAVVIDDEAIILTGMEIMLDSWGYRVIAAETAESALAALRAQSPIPIPSVIISDYRLHGVSGVEAVRALRALCGAPVPAIILTGDTGAELLAAAQVHGLTVVHKPVAPAELRVHIDRLAAKG</sequence>
<evidence type="ECO:0000313" key="5">
    <source>
        <dbReference type="Proteomes" id="UP000283458"/>
    </source>
</evidence>
<proteinExistence type="predicted"/>
<comment type="caution">
    <text evidence="4">The sequence shown here is derived from an EMBL/GenBank/DDBJ whole genome shotgun (WGS) entry which is preliminary data.</text>
</comment>
<dbReference type="InterPro" id="IPR011006">
    <property type="entry name" value="CheY-like_superfamily"/>
</dbReference>
<dbReference type="CDD" id="cd00156">
    <property type="entry name" value="REC"/>
    <property type="match status" value="1"/>
</dbReference>
<dbReference type="OrthoDB" id="7932149at2"/>
<dbReference type="SMART" id="SM00448">
    <property type="entry name" value="REC"/>
    <property type="match status" value="1"/>
</dbReference>
<dbReference type="PANTHER" id="PTHR44591:SF23">
    <property type="entry name" value="CHEY SUBFAMILY"/>
    <property type="match status" value="1"/>
</dbReference>
<dbReference type="Pfam" id="PF00072">
    <property type="entry name" value="Response_reg"/>
    <property type="match status" value="1"/>
</dbReference>
<dbReference type="InterPro" id="IPR001789">
    <property type="entry name" value="Sig_transdc_resp-reg_receiver"/>
</dbReference>
<evidence type="ECO:0000259" key="3">
    <source>
        <dbReference type="PROSITE" id="PS50110"/>
    </source>
</evidence>
<dbReference type="PANTHER" id="PTHR44591">
    <property type="entry name" value="STRESS RESPONSE REGULATOR PROTEIN 1"/>
    <property type="match status" value="1"/>
</dbReference>
<evidence type="ECO:0000256" key="1">
    <source>
        <dbReference type="ARBA" id="ARBA00022553"/>
    </source>
</evidence>
<evidence type="ECO:0000313" key="4">
    <source>
        <dbReference type="EMBL" id="RJF82089.1"/>
    </source>
</evidence>
<protein>
    <submittedName>
        <fullName evidence="4">Response regulator</fullName>
    </submittedName>
</protein>
<keyword evidence="1 2" id="KW-0597">Phosphoprotein</keyword>
<dbReference type="AlphaFoldDB" id="A0A418VY40"/>
<evidence type="ECO:0000256" key="2">
    <source>
        <dbReference type="PROSITE-ProRule" id="PRU00169"/>
    </source>
</evidence>
<dbReference type="Proteomes" id="UP000283458">
    <property type="component" value="Unassembled WGS sequence"/>
</dbReference>
<reference evidence="4 5" key="1">
    <citation type="submission" date="2018-09" db="EMBL/GenBank/DDBJ databases">
        <authorList>
            <person name="Zhu H."/>
        </authorList>
    </citation>
    <scope>NUCLEOTIDE SEQUENCE [LARGE SCALE GENOMIC DNA]</scope>
    <source>
        <strain evidence="4 5">K2W22B-5</strain>
    </source>
</reference>
<name>A0A418VY40_9PROT</name>